<gene>
    <name evidence="9" type="ORF">SAMN04488004_11578</name>
</gene>
<reference evidence="9 10" key="1">
    <citation type="submission" date="2016-10" db="EMBL/GenBank/DDBJ databases">
        <authorList>
            <person name="de Groot N.N."/>
        </authorList>
    </citation>
    <scope>NUCLEOTIDE SEQUENCE [LARGE SCALE GENOMIC DNA]</scope>
    <source>
        <strain evidence="9 10">DSM 16199</strain>
    </source>
</reference>
<dbReference type="InterPro" id="IPR009056">
    <property type="entry name" value="Cyt_c-like_dom"/>
</dbReference>
<evidence type="ECO:0000259" key="8">
    <source>
        <dbReference type="PROSITE" id="PS51007"/>
    </source>
</evidence>
<dbReference type="GO" id="GO:0009055">
    <property type="term" value="F:electron transfer activity"/>
    <property type="evidence" value="ECO:0007669"/>
    <property type="project" value="InterPro"/>
</dbReference>
<evidence type="ECO:0000256" key="1">
    <source>
        <dbReference type="ARBA" id="ARBA00022448"/>
    </source>
</evidence>
<dbReference type="NCBIfam" id="TIGR04494">
    <property type="entry name" value="c550_PedF"/>
    <property type="match status" value="1"/>
</dbReference>
<keyword evidence="5 6" id="KW-0408">Iron</keyword>
<sequence length="230" mass="24663">MTLRTPRHALAAAFAVMAGTAFAAGLPLGITEVDNAGLPDVGEDWLAENPYRAADHDVWTRAIEVGESAYTQNCARCHGLGAISGGLAPDLRMLEASDYDDEWFAERFQHGMTQDGITKMPAFADVLSQKTAWAIRTYVETRPDDQAVMTESPALKELRDELALWAKGEGTPDEPAMKAKLDEIAARIPTLSSAPIADSVAYRASEQLDGTPASYAVAAETLTVGLSVHN</sequence>
<keyword evidence="7" id="KW-0732">Signal</keyword>
<dbReference type="Gene3D" id="1.10.760.10">
    <property type="entry name" value="Cytochrome c-like domain"/>
    <property type="match status" value="1"/>
</dbReference>
<dbReference type="PANTHER" id="PTHR37823:SF4">
    <property type="entry name" value="MENAQUINOL-CYTOCHROME C REDUCTASE CYTOCHROME B_C SUBUNIT"/>
    <property type="match status" value="1"/>
</dbReference>
<feature type="domain" description="Cytochrome c" evidence="8">
    <location>
        <begin position="61"/>
        <end position="143"/>
    </location>
</feature>
<evidence type="ECO:0000256" key="2">
    <source>
        <dbReference type="ARBA" id="ARBA00022617"/>
    </source>
</evidence>
<dbReference type="OrthoDB" id="9797504at2"/>
<dbReference type="AlphaFoldDB" id="A0A1I4H1X3"/>
<evidence type="ECO:0000256" key="6">
    <source>
        <dbReference type="PROSITE-ProRule" id="PRU00433"/>
    </source>
</evidence>
<dbReference type="SUPFAM" id="SSF46626">
    <property type="entry name" value="Cytochrome c"/>
    <property type="match status" value="1"/>
</dbReference>
<evidence type="ECO:0000256" key="3">
    <source>
        <dbReference type="ARBA" id="ARBA00022723"/>
    </source>
</evidence>
<dbReference type="Pfam" id="PF13442">
    <property type="entry name" value="Cytochrome_CBB3"/>
    <property type="match status" value="1"/>
</dbReference>
<dbReference type="InterPro" id="IPR036909">
    <property type="entry name" value="Cyt_c-like_dom_sf"/>
</dbReference>
<keyword evidence="4" id="KW-0249">Electron transport</keyword>
<feature type="chain" id="PRO_5011699212" evidence="7">
    <location>
        <begin position="24"/>
        <end position="230"/>
    </location>
</feature>
<keyword evidence="10" id="KW-1185">Reference proteome</keyword>
<organism evidence="9 10">
    <name type="scientific">Loktanella salsilacus</name>
    <dbReference type="NCBI Taxonomy" id="195913"/>
    <lineage>
        <taxon>Bacteria</taxon>
        <taxon>Pseudomonadati</taxon>
        <taxon>Pseudomonadota</taxon>
        <taxon>Alphaproteobacteria</taxon>
        <taxon>Rhodobacterales</taxon>
        <taxon>Roseobacteraceae</taxon>
        <taxon>Loktanella</taxon>
    </lineage>
</organism>
<keyword evidence="3 6" id="KW-0479">Metal-binding</keyword>
<evidence type="ECO:0000313" key="10">
    <source>
        <dbReference type="Proteomes" id="UP000199550"/>
    </source>
</evidence>
<feature type="signal peptide" evidence="7">
    <location>
        <begin position="1"/>
        <end position="23"/>
    </location>
</feature>
<accession>A0A1I4H1X3</accession>
<dbReference type="PANTHER" id="PTHR37823">
    <property type="entry name" value="CYTOCHROME C-553-LIKE"/>
    <property type="match status" value="1"/>
</dbReference>
<dbReference type="GO" id="GO:0020037">
    <property type="term" value="F:heme binding"/>
    <property type="evidence" value="ECO:0007669"/>
    <property type="project" value="InterPro"/>
</dbReference>
<dbReference type="Proteomes" id="UP000199550">
    <property type="component" value="Unassembled WGS sequence"/>
</dbReference>
<name>A0A1I4H1X3_9RHOB</name>
<evidence type="ECO:0000256" key="7">
    <source>
        <dbReference type="SAM" id="SignalP"/>
    </source>
</evidence>
<dbReference type="EMBL" id="FOTF01000015">
    <property type="protein sequence ID" value="SFL36278.1"/>
    <property type="molecule type" value="Genomic_DNA"/>
</dbReference>
<dbReference type="InterPro" id="IPR030991">
    <property type="entry name" value="c550_proteobact"/>
</dbReference>
<dbReference type="RefSeq" id="WP_090190405.1">
    <property type="nucleotide sequence ID" value="NZ_FOTF01000015.1"/>
</dbReference>
<dbReference type="GO" id="GO:0046872">
    <property type="term" value="F:metal ion binding"/>
    <property type="evidence" value="ECO:0007669"/>
    <property type="project" value="UniProtKB-KW"/>
</dbReference>
<evidence type="ECO:0000256" key="5">
    <source>
        <dbReference type="ARBA" id="ARBA00023004"/>
    </source>
</evidence>
<proteinExistence type="predicted"/>
<evidence type="ECO:0000313" key="9">
    <source>
        <dbReference type="EMBL" id="SFL36278.1"/>
    </source>
</evidence>
<dbReference type="PROSITE" id="PS51007">
    <property type="entry name" value="CYTC"/>
    <property type="match status" value="1"/>
</dbReference>
<dbReference type="InterPro" id="IPR051811">
    <property type="entry name" value="Cytochrome_c550/c551-like"/>
</dbReference>
<dbReference type="STRING" id="195913.SAMN04488004_11578"/>
<keyword evidence="2 6" id="KW-0349">Heme</keyword>
<protein>
    <submittedName>
        <fullName evidence="9">Cytochrome c-550 PedF</fullName>
    </submittedName>
</protein>
<evidence type="ECO:0000256" key="4">
    <source>
        <dbReference type="ARBA" id="ARBA00022982"/>
    </source>
</evidence>
<keyword evidence="1" id="KW-0813">Transport</keyword>